<reference evidence="2" key="1">
    <citation type="submission" date="2022-10" db="EMBL/GenBank/DDBJ databases">
        <title>Comparative genomic analysis of Cohnella hashimotonis sp. nov., isolated from the International Space Station.</title>
        <authorList>
            <person name="Simpson A."/>
            <person name="Venkateswaran K."/>
        </authorList>
    </citation>
    <scope>NUCLEOTIDE SEQUENCE</scope>
    <source>
        <strain evidence="2">DSM 28161</strain>
    </source>
</reference>
<evidence type="ECO:0000256" key="1">
    <source>
        <dbReference type="SAM" id="MobiDB-lite"/>
    </source>
</evidence>
<dbReference type="RefSeq" id="WP_277535548.1">
    <property type="nucleotide sequence ID" value="NZ_JAPDIA010000008.1"/>
</dbReference>
<proteinExistence type="predicted"/>
<organism evidence="2 3">
    <name type="scientific">Cohnella rhizosphaerae</name>
    <dbReference type="NCBI Taxonomy" id="1457232"/>
    <lineage>
        <taxon>Bacteria</taxon>
        <taxon>Bacillati</taxon>
        <taxon>Bacillota</taxon>
        <taxon>Bacilli</taxon>
        <taxon>Bacillales</taxon>
        <taxon>Paenibacillaceae</taxon>
        <taxon>Cohnella</taxon>
    </lineage>
</organism>
<evidence type="ECO:0000313" key="2">
    <source>
        <dbReference type="EMBL" id="MDG0812311.1"/>
    </source>
</evidence>
<accession>A0A9X4KXR7</accession>
<dbReference type="EMBL" id="JAPDIA010000008">
    <property type="protein sequence ID" value="MDG0812311.1"/>
    <property type="molecule type" value="Genomic_DNA"/>
</dbReference>
<sequence>MNTREIVCELPEDALSWLREGPWTAGRLAEGGSLADALADPSRAAEWAEQAPPLARDTLALIVKRFGPAPFAEAKLAPEGGRPPFGWTGGRAAACRPAAAARRHIVRDRPAMGRPAAARAVGHVRRMAQTAASAARRTAPRGDVDGRMRRRRIALVPRADRRMVRHSKIGSAADGQGGRRESRTRPGSRPRCASLPKTSRRRTYRKPGRRCPPPPYSRSVWAAPSAC</sequence>
<gene>
    <name evidence="2" type="ORF">OMP40_25385</name>
</gene>
<protein>
    <submittedName>
        <fullName evidence="2">Uncharacterized protein</fullName>
    </submittedName>
</protein>
<keyword evidence="3" id="KW-1185">Reference proteome</keyword>
<evidence type="ECO:0000313" key="3">
    <source>
        <dbReference type="Proteomes" id="UP001153404"/>
    </source>
</evidence>
<name>A0A9X4KXR7_9BACL</name>
<comment type="caution">
    <text evidence="2">The sequence shown here is derived from an EMBL/GenBank/DDBJ whole genome shotgun (WGS) entry which is preliminary data.</text>
</comment>
<feature type="compositionally biased region" description="Basic residues" evidence="1">
    <location>
        <begin position="198"/>
        <end position="209"/>
    </location>
</feature>
<feature type="region of interest" description="Disordered" evidence="1">
    <location>
        <begin position="159"/>
        <end position="227"/>
    </location>
</feature>
<dbReference type="AlphaFoldDB" id="A0A9X4KXR7"/>
<dbReference type="Proteomes" id="UP001153404">
    <property type="component" value="Unassembled WGS sequence"/>
</dbReference>